<name>A0ABW9ZQ67_9BACT</name>
<keyword evidence="3" id="KW-1185">Reference proteome</keyword>
<protein>
    <recommendedName>
        <fullName evidence="4">GLPGLI family protein</fullName>
    </recommendedName>
</protein>
<comment type="caution">
    <text evidence="2">The sequence shown here is derived from an EMBL/GenBank/DDBJ whole genome shotgun (WGS) entry which is preliminary data.</text>
</comment>
<organism evidence="2 3">
    <name type="scientific">Sediminibacterium roseum</name>
    <dbReference type="NCBI Taxonomy" id="1978412"/>
    <lineage>
        <taxon>Bacteria</taxon>
        <taxon>Pseudomonadati</taxon>
        <taxon>Bacteroidota</taxon>
        <taxon>Chitinophagia</taxon>
        <taxon>Chitinophagales</taxon>
        <taxon>Chitinophagaceae</taxon>
        <taxon>Sediminibacterium</taxon>
    </lineage>
</organism>
<reference evidence="2 3" key="1">
    <citation type="submission" date="2020-01" db="EMBL/GenBank/DDBJ databases">
        <title>Genome analysis.</title>
        <authorList>
            <person name="Wu S."/>
            <person name="Wang G."/>
        </authorList>
    </citation>
    <scope>NUCLEOTIDE SEQUENCE [LARGE SCALE GENOMIC DNA]</scope>
    <source>
        <strain evidence="2 3">SYL130</strain>
    </source>
</reference>
<feature type="signal peptide" evidence="1">
    <location>
        <begin position="1"/>
        <end position="19"/>
    </location>
</feature>
<sequence length="209" mass="23222">MKAIFTSLLFSLTVFVATAQRVVADCTVTFAIATDDGNADKDVTESLKASTKTVYIKGNDSRTDLVSPSFTQTLLYNKNSGSAVILREFGNNKFMTRLDNAKWAAENKKYEGMTVSLSQSETKTILGYECKKAVIQMKDGSNFNLYYATAIVPSVKEFEYQFKDIPGFVLEYEAEADNKKIKYTATKINISPVPASKFDLPTSGYRLLN</sequence>
<dbReference type="EMBL" id="JAACJS010000006">
    <property type="protein sequence ID" value="NCI49261.1"/>
    <property type="molecule type" value="Genomic_DNA"/>
</dbReference>
<accession>A0ABW9ZQ67</accession>
<evidence type="ECO:0000313" key="2">
    <source>
        <dbReference type="EMBL" id="NCI49261.1"/>
    </source>
</evidence>
<feature type="chain" id="PRO_5045774681" description="GLPGLI family protein" evidence="1">
    <location>
        <begin position="20"/>
        <end position="209"/>
    </location>
</feature>
<gene>
    <name evidence="2" type="ORF">GWC95_04950</name>
</gene>
<dbReference type="RefSeq" id="WP_161817591.1">
    <property type="nucleotide sequence ID" value="NZ_JAACJS010000006.1"/>
</dbReference>
<dbReference type="Proteomes" id="UP000753802">
    <property type="component" value="Unassembled WGS sequence"/>
</dbReference>
<keyword evidence="1" id="KW-0732">Signal</keyword>
<evidence type="ECO:0008006" key="4">
    <source>
        <dbReference type="Google" id="ProtNLM"/>
    </source>
</evidence>
<proteinExistence type="predicted"/>
<evidence type="ECO:0000313" key="3">
    <source>
        <dbReference type="Proteomes" id="UP000753802"/>
    </source>
</evidence>
<evidence type="ECO:0000256" key="1">
    <source>
        <dbReference type="SAM" id="SignalP"/>
    </source>
</evidence>